<sequence length="265" mass="29705">MKKHSMHDDEISTVPTEATEDSSIVDSIISTFCCNGSYDSLQSYKDEVRRKKEILRKKKAKQLEAEQKASPTLWERLSDIALFIFQGAPPVKFVKCFECSSVDDSEVTTPRILIEMAHDYDRNTNKKYRSMSPSEHASVTSESVEINPATSMKPLLLRYKRSGLKLKNGACGSTAESKGSSQRQQLGAPTDNIKPTKNSSSRKVPRQDARSVACNNESRSGTRQVAKHTESTSVATRRSVRDERSARDKSNMMSRRSKNSAKFEI</sequence>
<comment type="caution">
    <text evidence="3">The sequence shown here is derived from an EMBL/GenBank/DDBJ whole genome shotgun (WGS) entry which is preliminary data.</text>
</comment>
<keyword evidence="1" id="KW-0175">Coiled coil</keyword>
<name>A0ABD3NBE0_9STRA</name>
<evidence type="ECO:0000256" key="1">
    <source>
        <dbReference type="SAM" id="Coils"/>
    </source>
</evidence>
<feature type="compositionally biased region" description="Polar residues" evidence="2">
    <location>
        <begin position="213"/>
        <end position="223"/>
    </location>
</feature>
<proteinExistence type="predicted"/>
<dbReference type="Proteomes" id="UP001530293">
    <property type="component" value="Unassembled WGS sequence"/>
</dbReference>
<feature type="coiled-coil region" evidence="1">
    <location>
        <begin position="38"/>
        <end position="65"/>
    </location>
</feature>
<feature type="region of interest" description="Disordered" evidence="2">
    <location>
        <begin position="125"/>
        <end position="146"/>
    </location>
</feature>
<feature type="compositionally biased region" description="Polar residues" evidence="2">
    <location>
        <begin position="131"/>
        <end position="146"/>
    </location>
</feature>
<dbReference type="EMBL" id="JALLBG020000046">
    <property type="protein sequence ID" value="KAL3770025.1"/>
    <property type="molecule type" value="Genomic_DNA"/>
</dbReference>
<dbReference type="AlphaFoldDB" id="A0ABD3NBE0"/>
<keyword evidence="4" id="KW-1185">Reference proteome</keyword>
<evidence type="ECO:0000313" key="3">
    <source>
        <dbReference type="EMBL" id="KAL3770025.1"/>
    </source>
</evidence>
<organism evidence="3 4">
    <name type="scientific">Discostella pseudostelligera</name>
    <dbReference type="NCBI Taxonomy" id="259834"/>
    <lineage>
        <taxon>Eukaryota</taxon>
        <taxon>Sar</taxon>
        <taxon>Stramenopiles</taxon>
        <taxon>Ochrophyta</taxon>
        <taxon>Bacillariophyta</taxon>
        <taxon>Coscinodiscophyceae</taxon>
        <taxon>Thalassiosirophycidae</taxon>
        <taxon>Stephanodiscales</taxon>
        <taxon>Stephanodiscaceae</taxon>
        <taxon>Discostella</taxon>
    </lineage>
</organism>
<protein>
    <submittedName>
        <fullName evidence="3">Uncharacterized protein</fullName>
    </submittedName>
</protein>
<gene>
    <name evidence="3" type="ORF">ACHAWU_005852</name>
</gene>
<feature type="region of interest" description="Disordered" evidence="2">
    <location>
        <begin position="169"/>
        <end position="265"/>
    </location>
</feature>
<feature type="compositionally biased region" description="Basic and acidic residues" evidence="2">
    <location>
        <begin position="239"/>
        <end position="250"/>
    </location>
</feature>
<evidence type="ECO:0000256" key="2">
    <source>
        <dbReference type="SAM" id="MobiDB-lite"/>
    </source>
</evidence>
<evidence type="ECO:0000313" key="4">
    <source>
        <dbReference type="Proteomes" id="UP001530293"/>
    </source>
</evidence>
<accession>A0ABD3NBE0</accession>
<reference evidence="3 4" key="1">
    <citation type="submission" date="2024-10" db="EMBL/GenBank/DDBJ databases">
        <title>Updated reference genomes for cyclostephanoid diatoms.</title>
        <authorList>
            <person name="Roberts W.R."/>
            <person name="Alverson A.J."/>
        </authorList>
    </citation>
    <scope>NUCLEOTIDE SEQUENCE [LARGE SCALE GENOMIC DNA]</scope>
    <source>
        <strain evidence="3 4">AJA232-27</strain>
    </source>
</reference>
<feature type="compositionally biased region" description="Polar residues" evidence="2">
    <location>
        <begin position="174"/>
        <end position="202"/>
    </location>
</feature>